<keyword evidence="1" id="KW-0732">Signal</keyword>
<dbReference type="Pfam" id="PF02585">
    <property type="entry name" value="PIG-L"/>
    <property type="match status" value="1"/>
</dbReference>
<proteinExistence type="predicted"/>
<organism evidence="4 5">
    <name type="scientific">Deinococcus detaillensis</name>
    <dbReference type="NCBI Taxonomy" id="2592048"/>
    <lineage>
        <taxon>Bacteria</taxon>
        <taxon>Thermotogati</taxon>
        <taxon>Deinococcota</taxon>
        <taxon>Deinococci</taxon>
        <taxon>Deinococcales</taxon>
        <taxon>Deinococcaceae</taxon>
        <taxon>Deinococcus</taxon>
    </lineage>
</organism>
<dbReference type="Proteomes" id="UP000316092">
    <property type="component" value="Unassembled WGS sequence"/>
</dbReference>
<evidence type="ECO:0000259" key="3">
    <source>
        <dbReference type="Pfam" id="PF10633"/>
    </source>
</evidence>
<dbReference type="Gene3D" id="3.40.50.10320">
    <property type="entry name" value="LmbE-like"/>
    <property type="match status" value="1"/>
</dbReference>
<dbReference type="InterPro" id="IPR003737">
    <property type="entry name" value="GlcNAc_PI_deacetylase-related"/>
</dbReference>
<protein>
    <recommendedName>
        <fullName evidence="6">Carbohydrate-binding domain-containing protein</fullName>
    </recommendedName>
</protein>
<dbReference type="InterPro" id="IPR024078">
    <property type="entry name" value="LmbE-like_dom_sf"/>
</dbReference>
<reference evidence="4 5" key="1">
    <citation type="submission" date="2019-07" db="EMBL/GenBank/DDBJ databases">
        <title>Deinococcus detaillus sp. nov., isolated from humus soil in Antarctica.</title>
        <authorList>
            <person name="Zhang K."/>
        </authorList>
    </citation>
    <scope>NUCLEOTIDE SEQUENCE [LARGE SCALE GENOMIC DNA]</scope>
    <source>
        <strain evidence="4 5">H1</strain>
    </source>
</reference>
<dbReference type="InterPro" id="IPR018905">
    <property type="entry name" value="A-galactase_NEW3"/>
</dbReference>
<comment type="caution">
    <text evidence="4">The sequence shown here is derived from an EMBL/GenBank/DDBJ whole genome shotgun (WGS) entry which is preliminary data.</text>
</comment>
<dbReference type="Pfam" id="PF06452">
    <property type="entry name" value="CBM9_1"/>
    <property type="match status" value="1"/>
</dbReference>
<dbReference type="PANTHER" id="PTHR12993">
    <property type="entry name" value="N-ACETYLGLUCOSAMINYL-PHOSPHATIDYLINOSITOL DE-N-ACETYLASE-RELATED"/>
    <property type="match status" value="1"/>
</dbReference>
<dbReference type="EMBL" id="VKDB01000019">
    <property type="protein sequence ID" value="TSA82070.1"/>
    <property type="molecule type" value="Genomic_DNA"/>
</dbReference>
<evidence type="ECO:0000313" key="4">
    <source>
        <dbReference type="EMBL" id="TSA82070.1"/>
    </source>
</evidence>
<dbReference type="Gene3D" id="2.60.40.10">
    <property type="entry name" value="Immunoglobulins"/>
    <property type="match status" value="1"/>
</dbReference>
<feature type="domain" description="Carbohydrate-binding" evidence="2">
    <location>
        <begin position="567"/>
        <end position="723"/>
    </location>
</feature>
<dbReference type="OrthoDB" id="3913894at2"/>
<sequence>MKKRCWPALMLSLFTCAAGAQTAATPAAPSPMYSGPGSYGGTVSGTDLMDVDLMFIGAHPDDDGGVGGILARYLLDGGYKGTVVTLTGGEGGGNATGRETGRALGLIREEEERRSLAMLGVNSPHFLGLRDFYFTLSAEETLAKWGGPAFVCDVVRLVRLRRPEVIVTMWPGPGTHGQHQMAARAATLAYATAGDPATCPEQLKEGLQPFTPLKLYYYPNSAADTTVSIPTDDVSRTARIRYADLKNIAQYNYRTQGWDTFSTLPAKTANPETFMLVASRVATPAQETSLLTGALTPSGSSPAGVRLEVQPAAYDIGAGQAAPVTVKLINTTNKPMTGVTLALSAPMGWAVSAAPAAKDLQPGEAASATFQVTAPSGAAAERSTLTGSYRAAQDGQAITGRAGNFVRPLPAVVATFAPTFDVAAYQDFARRVGTDWVIGSLPTRLALALGQKSPVGVTVTNRSNAAVSGKIDLKLPAGITLSGDTSYQLAAGQSKTLALQMEATSAALPAGRQSALLPVSLDTGSFADTANAYVLPTLTIPRLSKAPIIDGDLSDMQAGADGQIGPDDLWWKAKPDNAADASAKFKLGYDDTYLYVGMNVKDDVVSCNIAPDDIKAQLRSDAIGVTVDPSGNSRDTGTTMQAAAFPCTTAGFGARGFRDADANQGVMEETAPGMQVASKKVDGGYTIEFRLPWAAMPKVPKPGDTIGLNLVMYDGDQADARVGANISQSGLAWAAFSWGGKQALPYLWPRVTLGQ</sequence>
<feature type="domain" description="Alpha-galactosidase NEW3" evidence="3">
    <location>
        <begin position="318"/>
        <end position="387"/>
    </location>
</feature>
<feature type="signal peptide" evidence="1">
    <location>
        <begin position="1"/>
        <end position="20"/>
    </location>
</feature>
<dbReference type="GO" id="GO:0030246">
    <property type="term" value="F:carbohydrate binding"/>
    <property type="evidence" value="ECO:0007669"/>
    <property type="project" value="InterPro"/>
</dbReference>
<dbReference type="GO" id="GO:0004553">
    <property type="term" value="F:hydrolase activity, hydrolyzing O-glycosyl compounds"/>
    <property type="evidence" value="ECO:0007669"/>
    <property type="project" value="InterPro"/>
</dbReference>
<keyword evidence="5" id="KW-1185">Reference proteome</keyword>
<dbReference type="GO" id="GO:0016052">
    <property type="term" value="P:carbohydrate catabolic process"/>
    <property type="evidence" value="ECO:0007669"/>
    <property type="project" value="InterPro"/>
</dbReference>
<dbReference type="SUPFAM" id="SSF49344">
    <property type="entry name" value="CBD9-like"/>
    <property type="match status" value="1"/>
</dbReference>
<evidence type="ECO:0008006" key="6">
    <source>
        <dbReference type="Google" id="ProtNLM"/>
    </source>
</evidence>
<accession>A0A553UPC0</accession>
<dbReference type="InterPro" id="IPR010502">
    <property type="entry name" value="Carb-bd_dom_fam9"/>
</dbReference>
<dbReference type="SUPFAM" id="SSF102588">
    <property type="entry name" value="LmbE-like"/>
    <property type="match status" value="1"/>
</dbReference>
<feature type="chain" id="PRO_5021783032" description="Carbohydrate-binding domain-containing protein" evidence="1">
    <location>
        <begin position="21"/>
        <end position="755"/>
    </location>
</feature>
<name>A0A553UPC0_9DEIO</name>
<dbReference type="Gene3D" id="2.60.40.1190">
    <property type="match status" value="1"/>
</dbReference>
<dbReference type="AlphaFoldDB" id="A0A553UPC0"/>
<evidence type="ECO:0000259" key="2">
    <source>
        <dbReference type="Pfam" id="PF06452"/>
    </source>
</evidence>
<evidence type="ECO:0000256" key="1">
    <source>
        <dbReference type="SAM" id="SignalP"/>
    </source>
</evidence>
<dbReference type="Pfam" id="PF10633">
    <property type="entry name" value="NPCBM_assoc"/>
    <property type="match status" value="1"/>
</dbReference>
<dbReference type="RefSeq" id="WP_143721495.1">
    <property type="nucleotide sequence ID" value="NZ_VKDB01000019.1"/>
</dbReference>
<dbReference type="PANTHER" id="PTHR12993:SF11">
    <property type="entry name" value="N-ACETYLGLUCOSAMINYL-PHOSPHATIDYLINOSITOL DE-N-ACETYLASE"/>
    <property type="match status" value="1"/>
</dbReference>
<dbReference type="GO" id="GO:0016811">
    <property type="term" value="F:hydrolase activity, acting on carbon-nitrogen (but not peptide) bonds, in linear amides"/>
    <property type="evidence" value="ECO:0007669"/>
    <property type="project" value="TreeGrafter"/>
</dbReference>
<evidence type="ECO:0000313" key="5">
    <source>
        <dbReference type="Proteomes" id="UP000316092"/>
    </source>
</evidence>
<gene>
    <name evidence="4" type="ORF">FNU79_14340</name>
</gene>
<dbReference type="InterPro" id="IPR013783">
    <property type="entry name" value="Ig-like_fold"/>
</dbReference>